<organism evidence="2 3">
    <name type="scientific">Domibacillus enclensis</name>
    <dbReference type="NCBI Taxonomy" id="1017273"/>
    <lineage>
        <taxon>Bacteria</taxon>
        <taxon>Bacillati</taxon>
        <taxon>Bacillota</taxon>
        <taxon>Bacilli</taxon>
        <taxon>Bacillales</taxon>
        <taxon>Bacillaceae</taxon>
        <taxon>Domibacillus</taxon>
    </lineage>
</organism>
<evidence type="ECO:0000313" key="2">
    <source>
        <dbReference type="EMBL" id="SIQ54191.1"/>
    </source>
</evidence>
<sequence length="53" mass="5881">MAAAFILNNVLAVLWIALFVKTKREKQLQVTHFLLLVIAIGILVHSCLTTFSA</sequence>
<name>A0A1N6TLM9_9BACI</name>
<keyword evidence="1" id="KW-0472">Membrane</keyword>
<gene>
    <name evidence="2" type="ORF">SAMN05443094_10319</name>
</gene>
<protein>
    <submittedName>
        <fullName evidence="2">Uncharacterized protein</fullName>
    </submittedName>
</protein>
<dbReference type="Proteomes" id="UP000186385">
    <property type="component" value="Unassembled WGS sequence"/>
</dbReference>
<feature type="transmembrane region" description="Helical" evidence="1">
    <location>
        <begin position="33"/>
        <end position="51"/>
    </location>
</feature>
<dbReference type="RefSeq" id="WP_156149429.1">
    <property type="nucleotide sequence ID" value="NZ_FTLX01000003.1"/>
</dbReference>
<reference evidence="2 3" key="1">
    <citation type="submission" date="2017-01" db="EMBL/GenBank/DDBJ databases">
        <authorList>
            <person name="Mah S.A."/>
            <person name="Swanson W.J."/>
            <person name="Moy G.W."/>
            <person name="Vacquier V.D."/>
        </authorList>
    </citation>
    <scope>NUCLEOTIDE SEQUENCE [LARGE SCALE GENOMIC DNA]</scope>
    <source>
        <strain evidence="2 3">NIO-1016</strain>
    </source>
</reference>
<dbReference type="STRING" id="1017273.SAMN05443094_10319"/>
<keyword evidence="1" id="KW-0812">Transmembrane</keyword>
<accession>A0A1N6TLM9</accession>
<dbReference type="EMBL" id="FTLX01000003">
    <property type="protein sequence ID" value="SIQ54191.1"/>
    <property type="molecule type" value="Genomic_DNA"/>
</dbReference>
<dbReference type="AlphaFoldDB" id="A0A1N6TLM9"/>
<evidence type="ECO:0000313" key="3">
    <source>
        <dbReference type="Proteomes" id="UP000186385"/>
    </source>
</evidence>
<evidence type="ECO:0000256" key="1">
    <source>
        <dbReference type="SAM" id="Phobius"/>
    </source>
</evidence>
<proteinExistence type="predicted"/>
<feature type="transmembrane region" description="Helical" evidence="1">
    <location>
        <begin position="6"/>
        <end position="21"/>
    </location>
</feature>
<keyword evidence="1" id="KW-1133">Transmembrane helix</keyword>